<proteinExistence type="predicted"/>
<dbReference type="GO" id="GO:0003677">
    <property type="term" value="F:DNA binding"/>
    <property type="evidence" value="ECO:0007669"/>
    <property type="project" value="InterPro"/>
</dbReference>
<evidence type="ECO:0000259" key="2">
    <source>
        <dbReference type="Pfam" id="PF01272"/>
    </source>
</evidence>
<evidence type="ECO:0000313" key="4">
    <source>
        <dbReference type="Proteomes" id="UP000199423"/>
    </source>
</evidence>
<reference evidence="4" key="1">
    <citation type="submission" date="2016-10" db="EMBL/GenBank/DDBJ databases">
        <authorList>
            <person name="Varghese N."/>
            <person name="Submissions S."/>
        </authorList>
    </citation>
    <scope>NUCLEOTIDE SEQUENCE [LARGE SCALE GENOMIC DNA]</scope>
    <source>
        <strain evidence="4">DSM 1565</strain>
    </source>
</reference>
<dbReference type="InterPro" id="IPR001437">
    <property type="entry name" value="Tscrpt_elong_fac_GreA/B_C"/>
</dbReference>
<keyword evidence="3" id="KW-0808">Transferase</keyword>
<dbReference type="InterPro" id="IPR023459">
    <property type="entry name" value="Tscrpt_elong_fac_GreA/B_fam"/>
</dbReference>
<dbReference type="Gene3D" id="3.10.50.30">
    <property type="entry name" value="Transcription elongation factor, GreA/GreB, C-terminal domain"/>
    <property type="match status" value="1"/>
</dbReference>
<name>A0A1I7NEP5_9HYPH</name>
<sequence length="139" mass="15530">MLFHPVSEALPQIFVSENEERSLFTLATAADLTQRSRDAAQSLLRELERAHVVSEEKVPRNVVRMNSRVEFVLDDTNRRRVEIVYPRDADIDAGKISILTPVGAALFGLSAGQMMMLQGNDGRPHKLRVISVVQRSTSS</sequence>
<dbReference type="GO" id="GO:0070063">
    <property type="term" value="F:RNA polymerase binding"/>
    <property type="evidence" value="ECO:0007669"/>
    <property type="project" value="InterPro"/>
</dbReference>
<evidence type="ECO:0000256" key="1">
    <source>
        <dbReference type="SAM" id="Coils"/>
    </source>
</evidence>
<dbReference type="EMBL" id="FPCH01000002">
    <property type="protein sequence ID" value="SFV33135.1"/>
    <property type="molecule type" value="Genomic_DNA"/>
</dbReference>
<dbReference type="GO" id="GO:0032784">
    <property type="term" value="P:regulation of DNA-templated transcription elongation"/>
    <property type="evidence" value="ECO:0007669"/>
    <property type="project" value="InterPro"/>
</dbReference>
<dbReference type="RefSeq" id="WP_092867275.1">
    <property type="nucleotide sequence ID" value="NZ_FPCH01000002.1"/>
</dbReference>
<dbReference type="AlphaFoldDB" id="A0A1I7NEP5"/>
<keyword evidence="3" id="KW-0418">Kinase</keyword>
<protein>
    <submittedName>
        <fullName evidence="3">Regulator of nucleoside diphosphate kinase</fullName>
    </submittedName>
</protein>
<dbReference type="SUPFAM" id="SSF54534">
    <property type="entry name" value="FKBP-like"/>
    <property type="match status" value="1"/>
</dbReference>
<dbReference type="GO" id="GO:0016301">
    <property type="term" value="F:kinase activity"/>
    <property type="evidence" value="ECO:0007669"/>
    <property type="project" value="UniProtKB-KW"/>
</dbReference>
<keyword evidence="1" id="KW-0175">Coiled coil</keyword>
<dbReference type="OrthoDB" id="192847at2"/>
<dbReference type="Proteomes" id="UP000199423">
    <property type="component" value="Unassembled WGS sequence"/>
</dbReference>
<feature type="domain" description="Transcription elongation factor GreA/GreB C-terminal" evidence="2">
    <location>
        <begin position="60"/>
        <end position="132"/>
    </location>
</feature>
<evidence type="ECO:0000313" key="3">
    <source>
        <dbReference type="EMBL" id="SFV33135.1"/>
    </source>
</evidence>
<organism evidence="3 4">
    <name type="scientific">Hyphomicrobium facile</name>
    <dbReference type="NCBI Taxonomy" id="51670"/>
    <lineage>
        <taxon>Bacteria</taxon>
        <taxon>Pseudomonadati</taxon>
        <taxon>Pseudomonadota</taxon>
        <taxon>Alphaproteobacteria</taxon>
        <taxon>Hyphomicrobiales</taxon>
        <taxon>Hyphomicrobiaceae</taxon>
        <taxon>Hyphomicrobium</taxon>
    </lineage>
</organism>
<dbReference type="NCBIfam" id="NF004396">
    <property type="entry name" value="PRK05753.1"/>
    <property type="match status" value="1"/>
</dbReference>
<dbReference type="Pfam" id="PF01272">
    <property type="entry name" value="GreA_GreB"/>
    <property type="match status" value="1"/>
</dbReference>
<feature type="coiled-coil region" evidence="1">
    <location>
        <begin position="30"/>
        <end position="57"/>
    </location>
</feature>
<dbReference type="InterPro" id="IPR036953">
    <property type="entry name" value="GreA/GreB_C_sf"/>
</dbReference>
<dbReference type="PANTHER" id="PTHR30437:SF5">
    <property type="entry name" value="REGULATOR OF NUCLEOSIDE DIPHOSPHATE KINASE"/>
    <property type="match status" value="1"/>
</dbReference>
<keyword evidence="4" id="KW-1185">Reference proteome</keyword>
<accession>A0A1I7NEP5</accession>
<gene>
    <name evidence="3" type="ORF">SAMN04488557_1849</name>
</gene>
<dbReference type="GO" id="GO:0006354">
    <property type="term" value="P:DNA-templated transcription elongation"/>
    <property type="evidence" value="ECO:0007669"/>
    <property type="project" value="TreeGrafter"/>
</dbReference>
<dbReference type="PANTHER" id="PTHR30437">
    <property type="entry name" value="TRANSCRIPTION ELONGATION FACTOR GREA"/>
    <property type="match status" value="1"/>
</dbReference>
<dbReference type="STRING" id="51670.SAMN04488557_1849"/>